<organism evidence="1 2">
    <name type="scientific">Zingiber officinale</name>
    <name type="common">Ginger</name>
    <name type="synonym">Amomum zingiber</name>
    <dbReference type="NCBI Taxonomy" id="94328"/>
    <lineage>
        <taxon>Eukaryota</taxon>
        <taxon>Viridiplantae</taxon>
        <taxon>Streptophyta</taxon>
        <taxon>Embryophyta</taxon>
        <taxon>Tracheophyta</taxon>
        <taxon>Spermatophyta</taxon>
        <taxon>Magnoliopsida</taxon>
        <taxon>Liliopsida</taxon>
        <taxon>Zingiberales</taxon>
        <taxon>Zingiberaceae</taxon>
        <taxon>Zingiber</taxon>
    </lineage>
</organism>
<protein>
    <recommendedName>
        <fullName evidence="3">Reverse transcriptase Ty1/copia-type domain-containing protein</fullName>
    </recommendedName>
</protein>
<proteinExistence type="predicted"/>
<accession>A0A8J5L814</accession>
<keyword evidence="2" id="KW-1185">Reference proteome</keyword>
<sequence length="128" mass="14407">MHEEYNALLRNQTWTLVPPSPDQNLMGNRWVFRIKRNSDCSINRGGLYGAMCSAEFSDHMCRLYKALYGLKQAPRVGIWSFALSWSDASSIDVIVCKLHAKFVIKNLGVLSLFYGVEVHPASNGLLLS</sequence>
<gene>
    <name evidence="1" type="ORF">ZIOFF_036429</name>
</gene>
<dbReference type="AlphaFoldDB" id="A0A8J5L814"/>
<dbReference type="Proteomes" id="UP000734854">
    <property type="component" value="Unassembled WGS sequence"/>
</dbReference>
<comment type="caution">
    <text evidence="1">The sequence shown here is derived from an EMBL/GenBank/DDBJ whole genome shotgun (WGS) entry which is preliminary data.</text>
</comment>
<evidence type="ECO:0008006" key="3">
    <source>
        <dbReference type="Google" id="ProtNLM"/>
    </source>
</evidence>
<evidence type="ECO:0000313" key="2">
    <source>
        <dbReference type="Proteomes" id="UP000734854"/>
    </source>
</evidence>
<evidence type="ECO:0000313" key="1">
    <source>
        <dbReference type="EMBL" id="KAG6504100.1"/>
    </source>
</evidence>
<reference evidence="1 2" key="1">
    <citation type="submission" date="2020-08" db="EMBL/GenBank/DDBJ databases">
        <title>Plant Genome Project.</title>
        <authorList>
            <person name="Zhang R.-G."/>
        </authorList>
    </citation>
    <scope>NUCLEOTIDE SEQUENCE [LARGE SCALE GENOMIC DNA]</scope>
    <source>
        <tissue evidence="1">Rhizome</tissue>
    </source>
</reference>
<dbReference type="EMBL" id="JACMSC010000010">
    <property type="protein sequence ID" value="KAG6504100.1"/>
    <property type="molecule type" value="Genomic_DNA"/>
</dbReference>
<name>A0A8J5L814_ZINOF</name>